<reference evidence="3" key="1">
    <citation type="submission" date="2013-10" db="EMBL/GenBank/DDBJ databases">
        <title>Genome sequencing of Onchocerca volvulus.</title>
        <authorList>
            <person name="Cotton J."/>
            <person name="Tsai J."/>
            <person name="Stanley E."/>
            <person name="Tracey A."/>
            <person name="Holroyd N."/>
            <person name="Lustigman S."/>
            <person name="Berriman M."/>
        </authorList>
    </citation>
    <scope>NUCLEOTIDE SEQUENCE</scope>
</reference>
<keyword evidence="1" id="KW-0472">Membrane</keyword>
<name>A0A8R1Y4T2_ONCVO</name>
<accession>A0A8R1Y4T2</accession>
<keyword evidence="1" id="KW-0812">Transmembrane</keyword>
<dbReference type="AlphaFoldDB" id="A0A8R1Y4T2"/>
<reference evidence="2" key="2">
    <citation type="submission" date="2022-06" db="UniProtKB">
        <authorList>
            <consortium name="EnsemblMetazoa"/>
        </authorList>
    </citation>
    <scope>IDENTIFICATION</scope>
</reference>
<evidence type="ECO:0000313" key="3">
    <source>
        <dbReference type="Proteomes" id="UP000024404"/>
    </source>
</evidence>
<dbReference type="EnsemblMetazoa" id="OVOC6641.1">
    <property type="protein sequence ID" value="OVOC6641.1"/>
    <property type="gene ID" value="WBGene00243450"/>
</dbReference>
<evidence type="ECO:0000313" key="2">
    <source>
        <dbReference type="EnsemblMetazoa" id="OVOC6641.1"/>
    </source>
</evidence>
<proteinExistence type="predicted"/>
<keyword evidence="3" id="KW-1185">Reference proteome</keyword>
<organism evidence="2 3">
    <name type="scientific">Onchocerca volvulus</name>
    <dbReference type="NCBI Taxonomy" id="6282"/>
    <lineage>
        <taxon>Eukaryota</taxon>
        <taxon>Metazoa</taxon>
        <taxon>Ecdysozoa</taxon>
        <taxon>Nematoda</taxon>
        <taxon>Chromadorea</taxon>
        <taxon>Rhabditida</taxon>
        <taxon>Spirurina</taxon>
        <taxon>Spiruromorpha</taxon>
        <taxon>Filarioidea</taxon>
        <taxon>Onchocercidae</taxon>
        <taxon>Onchocerca</taxon>
    </lineage>
</organism>
<evidence type="ECO:0000256" key="1">
    <source>
        <dbReference type="SAM" id="Phobius"/>
    </source>
</evidence>
<dbReference type="Proteomes" id="UP000024404">
    <property type="component" value="Unassembled WGS sequence"/>
</dbReference>
<dbReference type="EMBL" id="CMVM020000180">
    <property type="status" value="NOT_ANNOTATED_CDS"/>
    <property type="molecule type" value="Genomic_DNA"/>
</dbReference>
<sequence>MKIIKQCYRFIQDVIAVYFAFSNLLIHSNMLTLRFLLILSIIRISQTCLRTTKQRFYGLKDIISELNTCHSCPEYKSSDCATFKKGLRCMKSKAWYYHDSYCLSAQFACNRSFLLCKDERMNYQGPYCKGPHCRMVLIMNGNLNKVVSKNIAIMQIQTRIIKALNLRCTSVT</sequence>
<feature type="transmembrane region" description="Helical" evidence="1">
    <location>
        <begin position="7"/>
        <end position="26"/>
    </location>
</feature>
<protein>
    <submittedName>
        <fullName evidence="2">Uncharacterized protein</fullName>
    </submittedName>
</protein>
<keyword evidence="1" id="KW-1133">Transmembrane helix</keyword>